<gene>
    <name evidence="7" type="ORF">NLU13_5715</name>
</gene>
<dbReference type="EMBL" id="JAPDFR010000004">
    <property type="protein sequence ID" value="KAK0387403.1"/>
    <property type="molecule type" value="Genomic_DNA"/>
</dbReference>
<keyword evidence="1 5" id="KW-0378">Hydrolase</keyword>
<feature type="short sequence motif" description="GXGXXG" evidence="5">
    <location>
        <begin position="15"/>
        <end position="20"/>
    </location>
</feature>
<organism evidence="7 8">
    <name type="scientific">Sarocladium strictum</name>
    <name type="common">Black bundle disease fungus</name>
    <name type="synonym">Acremonium strictum</name>
    <dbReference type="NCBI Taxonomy" id="5046"/>
    <lineage>
        <taxon>Eukaryota</taxon>
        <taxon>Fungi</taxon>
        <taxon>Dikarya</taxon>
        <taxon>Ascomycota</taxon>
        <taxon>Pezizomycotina</taxon>
        <taxon>Sordariomycetes</taxon>
        <taxon>Hypocreomycetidae</taxon>
        <taxon>Hypocreales</taxon>
        <taxon>Sarocladiaceae</taxon>
        <taxon>Sarocladium</taxon>
    </lineage>
</organism>
<feature type="repeat" description="TPR" evidence="4">
    <location>
        <begin position="965"/>
        <end position="998"/>
    </location>
</feature>
<evidence type="ECO:0000256" key="2">
    <source>
        <dbReference type="ARBA" id="ARBA00022963"/>
    </source>
</evidence>
<dbReference type="Gene3D" id="1.25.40.10">
    <property type="entry name" value="Tetratricopeptide repeat domain"/>
    <property type="match status" value="1"/>
</dbReference>
<evidence type="ECO:0000256" key="4">
    <source>
        <dbReference type="PROSITE-ProRule" id="PRU00339"/>
    </source>
</evidence>
<dbReference type="AlphaFoldDB" id="A0AA39GIS7"/>
<dbReference type="Pfam" id="PF01734">
    <property type="entry name" value="Patatin"/>
    <property type="match status" value="1"/>
</dbReference>
<dbReference type="GO" id="GO:0046486">
    <property type="term" value="P:glycerolipid metabolic process"/>
    <property type="evidence" value="ECO:0007669"/>
    <property type="project" value="UniProtKB-ARBA"/>
</dbReference>
<keyword evidence="8" id="KW-1185">Reference proteome</keyword>
<dbReference type="InterPro" id="IPR011990">
    <property type="entry name" value="TPR-like_helical_dom_sf"/>
</dbReference>
<dbReference type="SUPFAM" id="SSF48452">
    <property type="entry name" value="TPR-like"/>
    <property type="match status" value="1"/>
</dbReference>
<dbReference type="SUPFAM" id="SSF52540">
    <property type="entry name" value="P-loop containing nucleoside triphosphate hydrolases"/>
    <property type="match status" value="1"/>
</dbReference>
<sequence length="1058" mass="120001">MATSGLRLRLLSLDGGGVRGLSTLYILQDLMKRIAGPHKPVPKPCDYFDMIGGTSTGGLIAMMLGRLRMSVEDCIAAYITLSTDVFSTPKRPYALSRLYARLGYLLNRSIDSKFNAAELESIIKRLIAMADMDEGELLKSQDNQDCKVFVSAVSDSTSEPVCLKSYTTDGSDDLIDHTKIWEACRATSAAKTFFDPVEIGPNKEKFSDGGLRNNNPVYQVWDQARQVWKLSDNDLRRSKVATDTERTAEEFVKGKADLRQASQYFRFNVPRGLEGIGLDEAAQLSRIASATRAYIQTEDTTVKAQACADALAGRLAGRSLVLSVFNTVNIPFAADKFVPRPVEMDTIRRHLLPRRPPADDSRRVFVLSGMGGIGKTQLAADFCRQYKNDFTSIYWLNGNTEADVRKSLVDYASAIPEDQIRYRGKPTSRAEEDLIVLDVLRWLAQDNNRGWLLVFDNVDLDESQSSERDEGAYKIRKYMPGYHGAILITTRRPELENCSTGMTLGLVDEEMSRRIFQSWYGSYDEFGEVADFLNPQPKTSESIRLMEILGRLPIAIAQAAHYMKTRHVSIAEYVELWENEWAHVSGIAGRPRLLGDYHSAMGATWSISLDRIRRDEQHGTQAYELVKVWAFLDHKDFWYNLLSGVKRQPGEWAEDDPQGLSIEEWKHHYEWTDLPSWFNTLLEGRVAFLEATDLLLNDCLIQKKASSMSNSAQSPAETASYSMHSVIHAWAMQLQISRNDEDRIQSLNMALSLFDLETPNMNTWDYNLLQRWTPHADKCFQWASGLRDARLRATTLYYVQGLFKKTGIVMGFAQEAIKARLRQGKLVPWTVLWRCSHTDGAARLYQRDFSAAEERLMNALRVATKAVGERDIQRAMESKKLLCTLYCHQGDLQKGIDALLALTSDVESVPSTEMVDRHRRMAADVALLLGMAYMRDKKTEDAETQLNKAYDHFESLAAPVLGSTQVVTMELGRLYLEKGRYQSAERILRRTLEATIDHRGVHYWNTTLLRVRLSAALAKQARFDEARQQLEQIPDHKDVRWKVQAQHIKQRGTSRTES</sequence>
<dbReference type="Gene3D" id="3.40.50.300">
    <property type="entry name" value="P-loop containing nucleotide triphosphate hydrolases"/>
    <property type="match status" value="1"/>
</dbReference>
<evidence type="ECO:0000259" key="6">
    <source>
        <dbReference type="PROSITE" id="PS51635"/>
    </source>
</evidence>
<dbReference type="Gene3D" id="3.40.1090.10">
    <property type="entry name" value="Cytosolic phospholipase A2 catalytic domain"/>
    <property type="match status" value="1"/>
</dbReference>
<dbReference type="GO" id="GO:0019369">
    <property type="term" value="P:arachidonate metabolic process"/>
    <property type="evidence" value="ECO:0007669"/>
    <property type="project" value="TreeGrafter"/>
</dbReference>
<evidence type="ECO:0000256" key="3">
    <source>
        <dbReference type="ARBA" id="ARBA00023098"/>
    </source>
</evidence>
<feature type="short sequence motif" description="DGA/G" evidence="5">
    <location>
        <begin position="208"/>
        <end position="210"/>
    </location>
</feature>
<evidence type="ECO:0000313" key="8">
    <source>
        <dbReference type="Proteomes" id="UP001175261"/>
    </source>
</evidence>
<dbReference type="PANTHER" id="PTHR24185">
    <property type="entry name" value="CALCIUM-INDEPENDENT PHOSPHOLIPASE A2-GAMMA"/>
    <property type="match status" value="1"/>
</dbReference>
<dbReference type="GO" id="GO:0016020">
    <property type="term" value="C:membrane"/>
    <property type="evidence" value="ECO:0007669"/>
    <property type="project" value="TreeGrafter"/>
</dbReference>
<keyword evidence="2 5" id="KW-0442">Lipid degradation</keyword>
<comment type="caution">
    <text evidence="7">The sequence shown here is derived from an EMBL/GenBank/DDBJ whole genome shotgun (WGS) entry which is preliminary data.</text>
</comment>
<feature type="active site" description="Proton acceptor" evidence="5">
    <location>
        <position position="208"/>
    </location>
</feature>
<dbReference type="Pfam" id="PF13424">
    <property type="entry name" value="TPR_12"/>
    <property type="match status" value="1"/>
</dbReference>
<dbReference type="Proteomes" id="UP001175261">
    <property type="component" value="Unassembled WGS sequence"/>
</dbReference>
<reference evidence="7" key="1">
    <citation type="submission" date="2022-10" db="EMBL/GenBank/DDBJ databases">
        <title>Determination and structural analysis of whole genome sequence of Sarocladium strictum F4-1.</title>
        <authorList>
            <person name="Hu L."/>
            <person name="Jiang Y."/>
        </authorList>
    </citation>
    <scope>NUCLEOTIDE SEQUENCE</scope>
    <source>
        <strain evidence="7">F4-1</strain>
    </source>
</reference>
<proteinExistence type="predicted"/>
<keyword evidence="3 5" id="KW-0443">Lipid metabolism</keyword>
<dbReference type="InterPro" id="IPR019734">
    <property type="entry name" value="TPR_rpt"/>
</dbReference>
<evidence type="ECO:0000313" key="7">
    <source>
        <dbReference type="EMBL" id="KAK0387403.1"/>
    </source>
</evidence>
<dbReference type="InterPro" id="IPR027417">
    <property type="entry name" value="P-loop_NTPase"/>
</dbReference>
<dbReference type="PROSITE" id="PS51635">
    <property type="entry name" value="PNPLA"/>
    <property type="match status" value="1"/>
</dbReference>
<feature type="short sequence motif" description="GXSXG" evidence="5">
    <location>
        <begin position="53"/>
        <end position="57"/>
    </location>
</feature>
<dbReference type="PANTHER" id="PTHR24185:SF1">
    <property type="entry name" value="CALCIUM-INDEPENDENT PHOSPHOLIPASE A2-GAMMA"/>
    <property type="match status" value="1"/>
</dbReference>
<dbReference type="SUPFAM" id="SSF52151">
    <property type="entry name" value="FabD/lysophospholipase-like"/>
    <property type="match status" value="1"/>
</dbReference>
<feature type="active site" description="Nucleophile" evidence="5">
    <location>
        <position position="55"/>
    </location>
</feature>
<name>A0AA39GIS7_SARSR</name>
<dbReference type="GO" id="GO:0047499">
    <property type="term" value="F:calcium-independent phospholipase A2 activity"/>
    <property type="evidence" value="ECO:0007669"/>
    <property type="project" value="TreeGrafter"/>
</dbReference>
<dbReference type="GO" id="GO:0016042">
    <property type="term" value="P:lipid catabolic process"/>
    <property type="evidence" value="ECO:0007669"/>
    <property type="project" value="UniProtKB-UniRule"/>
</dbReference>
<evidence type="ECO:0000256" key="5">
    <source>
        <dbReference type="PROSITE-ProRule" id="PRU01161"/>
    </source>
</evidence>
<dbReference type="InterPro" id="IPR016035">
    <property type="entry name" value="Acyl_Trfase/lysoPLipase"/>
</dbReference>
<accession>A0AA39GIS7</accession>
<feature type="domain" description="PNPLA" evidence="6">
    <location>
        <begin position="11"/>
        <end position="221"/>
    </location>
</feature>
<protein>
    <recommendedName>
        <fullName evidence="6">PNPLA domain-containing protein</fullName>
    </recommendedName>
</protein>
<keyword evidence="4" id="KW-0802">TPR repeat</keyword>
<dbReference type="CDD" id="cd07216">
    <property type="entry name" value="Pat17_PNPLA8_PNPLA9_like3"/>
    <property type="match status" value="1"/>
</dbReference>
<dbReference type="InterPro" id="IPR002641">
    <property type="entry name" value="PNPLA_dom"/>
</dbReference>
<dbReference type="PROSITE" id="PS50005">
    <property type="entry name" value="TPR"/>
    <property type="match status" value="1"/>
</dbReference>
<evidence type="ECO:0000256" key="1">
    <source>
        <dbReference type="ARBA" id="ARBA00022801"/>
    </source>
</evidence>